<dbReference type="OrthoDB" id="439325at2759"/>
<gene>
    <name evidence="2" type="primary">ppsC</name>
    <name evidence="2" type="ORF">SNEC2469_LOCUS31762</name>
</gene>
<accession>A0A813BWI6</accession>
<dbReference type="AlphaFoldDB" id="A0A813BWI6"/>
<comment type="caution">
    <text evidence="2">The sequence shown here is derived from an EMBL/GenBank/DDBJ whole genome shotgun (WGS) entry which is preliminary data.</text>
</comment>
<feature type="region of interest" description="Disordered" evidence="1">
    <location>
        <begin position="1"/>
        <end position="25"/>
    </location>
</feature>
<dbReference type="Proteomes" id="UP000601435">
    <property type="component" value="Unassembled WGS sequence"/>
</dbReference>
<keyword evidence="3" id="KW-1185">Reference proteome</keyword>
<feature type="non-terminal residue" evidence="2">
    <location>
        <position position="470"/>
    </location>
</feature>
<feature type="non-terminal residue" evidence="2">
    <location>
        <position position="1"/>
    </location>
</feature>
<protein>
    <submittedName>
        <fullName evidence="2">PpsC protein</fullName>
    </submittedName>
</protein>
<evidence type="ECO:0000256" key="1">
    <source>
        <dbReference type="SAM" id="MobiDB-lite"/>
    </source>
</evidence>
<feature type="compositionally biased region" description="Basic and acidic residues" evidence="1">
    <location>
        <begin position="12"/>
        <end position="25"/>
    </location>
</feature>
<proteinExistence type="predicted"/>
<evidence type="ECO:0000313" key="3">
    <source>
        <dbReference type="Proteomes" id="UP000601435"/>
    </source>
</evidence>
<evidence type="ECO:0000313" key="2">
    <source>
        <dbReference type="EMBL" id="CAE7921259.1"/>
    </source>
</evidence>
<dbReference type="EMBL" id="CAJNJA010077982">
    <property type="protein sequence ID" value="CAE7921259.1"/>
    <property type="molecule type" value="Genomic_DNA"/>
</dbReference>
<reference evidence="2" key="1">
    <citation type="submission" date="2021-02" db="EMBL/GenBank/DDBJ databases">
        <authorList>
            <person name="Dougan E. K."/>
            <person name="Rhodes N."/>
            <person name="Thang M."/>
            <person name="Chan C."/>
        </authorList>
    </citation>
    <scope>NUCLEOTIDE SEQUENCE</scope>
</reference>
<name>A0A813BWI6_9DINO</name>
<organism evidence="2 3">
    <name type="scientific">Symbiodinium necroappetens</name>
    <dbReference type="NCBI Taxonomy" id="1628268"/>
    <lineage>
        <taxon>Eukaryota</taxon>
        <taxon>Sar</taxon>
        <taxon>Alveolata</taxon>
        <taxon>Dinophyceae</taxon>
        <taxon>Suessiales</taxon>
        <taxon>Symbiodiniaceae</taxon>
        <taxon>Symbiodinium</taxon>
    </lineage>
</organism>
<sequence>GDELFAAQTSLEEAKASNKRMQEEGAARSKVLKPVADTIDTWGPQLRAALEMNVFNPETPLRDMEVDEIDALKERYLNTKFLLNQSRNPFPASLLQELPTLAAQHREVERVTREQGRGMPPTGAFGPEEQTPEAILGVPAGTVEFQILRLKRLIELHMGEQRMIGGKPRLEHIVGPFHAKDDDEDYHWRKEVQTWDLVSLFSCFGHSYTARHLYAVWSHLPITLAAHKRGAKNATTNNQRRDDFRQIQKEAKDFVLLHDLPVPTTDLEWKQLYREMGSFFAAKVFLSRTPQVVMDLPVADIHDSKEHLRFRAVCDERITLPLKAFSDFPEIYNNLSASLGQQAVVEVKMAWRCNTEQWWTARLRPEYAGPIYRKLGYAESFIKGLGLGDLDTSAAFGAERIILDPSAAEQERSLPPITPDNVSSVASDDYKRKVARDKTAHVFWARMECGLVLSSVSPWEIVDKKKGETK</sequence>